<organism evidence="2 3">
    <name type="scientific">Ottowia thiooxydans</name>
    <dbReference type="NCBI Taxonomy" id="219182"/>
    <lineage>
        <taxon>Bacteria</taxon>
        <taxon>Pseudomonadati</taxon>
        <taxon>Pseudomonadota</taxon>
        <taxon>Betaproteobacteria</taxon>
        <taxon>Burkholderiales</taxon>
        <taxon>Comamonadaceae</taxon>
        <taxon>Ottowia</taxon>
    </lineage>
</organism>
<comment type="caution">
    <text evidence="2">The sequence shown here is derived from an EMBL/GenBank/DDBJ whole genome shotgun (WGS) entry which is preliminary data.</text>
</comment>
<evidence type="ECO:0000259" key="1">
    <source>
        <dbReference type="Pfam" id="PF13463"/>
    </source>
</evidence>
<protein>
    <submittedName>
        <fullName evidence="2">MarR family transcription regulator</fullName>
    </submittedName>
</protein>
<dbReference type="Pfam" id="PF13463">
    <property type="entry name" value="HTH_27"/>
    <property type="match status" value="1"/>
</dbReference>
<dbReference type="InterPro" id="IPR000835">
    <property type="entry name" value="HTH_MarR-typ"/>
</dbReference>
<reference evidence="2 3" key="1">
    <citation type="submission" date="2024-06" db="EMBL/GenBank/DDBJ databases">
        <title>Sorghum-associated microbial communities from plants grown in Nebraska, USA.</title>
        <authorList>
            <person name="Schachtman D."/>
        </authorList>
    </citation>
    <scope>NUCLEOTIDE SEQUENCE [LARGE SCALE GENOMIC DNA]</scope>
    <source>
        <strain evidence="2 3">2709</strain>
    </source>
</reference>
<name>A0ABV2QGK7_9BURK</name>
<dbReference type="Proteomes" id="UP001549320">
    <property type="component" value="Unassembled WGS sequence"/>
</dbReference>
<feature type="domain" description="HTH marR-type" evidence="1">
    <location>
        <begin position="69"/>
        <end position="131"/>
    </location>
</feature>
<dbReference type="InterPro" id="IPR036390">
    <property type="entry name" value="WH_DNA-bd_sf"/>
</dbReference>
<sequence length="184" mass="20012">MTGTRKNAPPRSTPTAGERIRILSSAHLANGPHAELSELEFGLIIAHNAFSRWVMRCMSAAGEPDLAFNDILVLHHVHHRERGKKLADICFTLNYEDAHVINYALKKLASLGLVSGEKTGKEVLYTTTADGAALIERFRDVRGRCLLASAEGEQADGDSHSHVASRLRLLSGLYDQAARAASSL</sequence>
<dbReference type="InterPro" id="IPR014601">
    <property type="entry name" value="Trans_reg_MarR_HTH"/>
</dbReference>
<accession>A0ABV2QGK7</accession>
<dbReference type="RefSeq" id="WP_354448112.1">
    <property type="nucleotide sequence ID" value="NZ_JBEPSH010000011.1"/>
</dbReference>
<proteinExistence type="predicted"/>
<gene>
    <name evidence="2" type="ORF">ABIE13_004872</name>
</gene>
<dbReference type="Gene3D" id="1.10.10.10">
    <property type="entry name" value="Winged helix-like DNA-binding domain superfamily/Winged helix DNA-binding domain"/>
    <property type="match status" value="1"/>
</dbReference>
<keyword evidence="3" id="KW-1185">Reference proteome</keyword>
<evidence type="ECO:0000313" key="3">
    <source>
        <dbReference type="Proteomes" id="UP001549320"/>
    </source>
</evidence>
<dbReference type="PIRSF" id="PIRSF036158">
    <property type="entry name" value="UCP036158_MarR"/>
    <property type="match status" value="1"/>
</dbReference>
<evidence type="ECO:0000313" key="2">
    <source>
        <dbReference type="EMBL" id="MET4579735.1"/>
    </source>
</evidence>
<dbReference type="SUPFAM" id="SSF46785">
    <property type="entry name" value="Winged helix' DNA-binding domain"/>
    <property type="match status" value="1"/>
</dbReference>
<dbReference type="InterPro" id="IPR036388">
    <property type="entry name" value="WH-like_DNA-bd_sf"/>
</dbReference>
<dbReference type="EMBL" id="JBEPSH010000011">
    <property type="protein sequence ID" value="MET4579735.1"/>
    <property type="molecule type" value="Genomic_DNA"/>
</dbReference>